<keyword evidence="3" id="KW-0862">Zinc</keyword>
<proteinExistence type="predicted"/>
<dbReference type="Gene3D" id="2.120.10.30">
    <property type="entry name" value="TolB, C-terminal domain"/>
    <property type="match status" value="1"/>
</dbReference>
<accession>A0A9X2KS09</accession>
<feature type="signal peptide" evidence="4">
    <location>
        <begin position="1"/>
        <end position="19"/>
    </location>
</feature>
<keyword evidence="4" id="KW-0732">Signal</keyword>
<dbReference type="InterPro" id="IPR005511">
    <property type="entry name" value="SMP-30"/>
</dbReference>
<dbReference type="Pfam" id="PF08450">
    <property type="entry name" value="SGL"/>
    <property type="match status" value="1"/>
</dbReference>
<feature type="binding site" evidence="3">
    <location>
        <position position="199"/>
    </location>
    <ligand>
        <name>a divalent metal cation</name>
        <dbReference type="ChEBI" id="CHEBI:60240"/>
    </ligand>
</feature>
<sequence length="317" mass="33684">MKKYALCAALVSVVGCHHAPETVADAPQGYCATSEFVEAPAGTLEAERIEVANNTAPGLYEGPVWIDDTLYFSHFTFGEGFPSNILAFNGDALTVALADSGSNGLAKDDQRRILAGTHKYKSVSRYDRGTWQRAELAGQYQGRVFNSPNDLTMAADDTLYFTDPGFQRAAAPGGQPVTGVYRVRDGEVSLIDASIENPNGISLSPDQQTLYVAGGGEDGFVRAYDLSGEKPVSLGNILEGVQVPDGMAVDCLGNLYVTEHTAQRIRVITPQGEVIARIPLDANVTNAAFGGEQGTTLFITGAGALWQLDLGVKGLPY</sequence>
<protein>
    <submittedName>
        <fullName evidence="6">SMP-30/gluconolactonase/LRE family protein</fullName>
    </submittedName>
</protein>
<evidence type="ECO:0000313" key="7">
    <source>
        <dbReference type="Proteomes" id="UP001139319"/>
    </source>
</evidence>
<evidence type="ECO:0000313" key="6">
    <source>
        <dbReference type="EMBL" id="MCP8898376.1"/>
    </source>
</evidence>
<dbReference type="Proteomes" id="UP001139319">
    <property type="component" value="Unassembled WGS sequence"/>
</dbReference>
<comment type="cofactor">
    <cofactor evidence="3">
        <name>Zn(2+)</name>
        <dbReference type="ChEBI" id="CHEBI:29105"/>
    </cofactor>
    <text evidence="3">Binds 1 divalent metal cation per subunit.</text>
</comment>
<evidence type="ECO:0000259" key="5">
    <source>
        <dbReference type="Pfam" id="PF08450"/>
    </source>
</evidence>
<dbReference type="EMBL" id="JAMFTH010000001">
    <property type="protein sequence ID" value="MCP8898376.1"/>
    <property type="molecule type" value="Genomic_DNA"/>
</dbReference>
<feature type="binding site" evidence="3">
    <location>
        <position position="149"/>
    </location>
    <ligand>
        <name>substrate</name>
    </ligand>
</feature>
<dbReference type="InterPro" id="IPR051262">
    <property type="entry name" value="SMP-30/CGR1_Lactonase"/>
</dbReference>
<feature type="chain" id="PRO_5040879268" evidence="4">
    <location>
        <begin position="20"/>
        <end position="317"/>
    </location>
</feature>
<dbReference type="GO" id="GO:0046872">
    <property type="term" value="F:metal ion binding"/>
    <property type="evidence" value="ECO:0007669"/>
    <property type="project" value="UniProtKB-KW"/>
</dbReference>
<reference evidence="6" key="1">
    <citation type="submission" date="2022-05" db="EMBL/GenBank/DDBJ databases">
        <authorList>
            <person name="Sun H.-N."/>
        </authorList>
    </citation>
    <scope>NUCLEOTIDE SEQUENCE</scope>
    <source>
        <strain evidence="6">HB14</strain>
    </source>
</reference>
<evidence type="ECO:0000256" key="2">
    <source>
        <dbReference type="PIRSR" id="PIRSR605511-1"/>
    </source>
</evidence>
<feature type="domain" description="SMP-30/Gluconolactonase/LRE-like region" evidence="5">
    <location>
        <begin position="61"/>
        <end position="302"/>
    </location>
</feature>
<feature type="binding site" evidence="3">
    <location>
        <position position="245"/>
    </location>
    <ligand>
        <name>a divalent metal cation</name>
        <dbReference type="ChEBI" id="CHEBI:60240"/>
    </ligand>
</feature>
<dbReference type="InterPro" id="IPR011042">
    <property type="entry name" value="6-blade_b-propeller_TolB-like"/>
</dbReference>
<reference evidence="6" key="2">
    <citation type="submission" date="2023-01" db="EMBL/GenBank/DDBJ databases">
        <title>Gilvimarinus xylanilyticus HB14 isolated from Caulerpa lentillifera aquaculture base in Hainan, China.</title>
        <authorList>
            <person name="Zhang Y.-J."/>
        </authorList>
    </citation>
    <scope>NUCLEOTIDE SEQUENCE</scope>
    <source>
        <strain evidence="6">HB14</strain>
    </source>
</reference>
<keyword evidence="7" id="KW-1185">Reference proteome</keyword>
<dbReference type="SUPFAM" id="SSF63829">
    <property type="entry name" value="Calcium-dependent phosphotriesterase"/>
    <property type="match status" value="1"/>
</dbReference>
<organism evidence="6 7">
    <name type="scientific">Gilvimarinus xylanilyticus</name>
    <dbReference type="NCBI Taxonomy" id="2944139"/>
    <lineage>
        <taxon>Bacteria</taxon>
        <taxon>Pseudomonadati</taxon>
        <taxon>Pseudomonadota</taxon>
        <taxon>Gammaproteobacteria</taxon>
        <taxon>Cellvibrionales</taxon>
        <taxon>Cellvibrionaceae</taxon>
        <taxon>Gilvimarinus</taxon>
    </lineage>
</organism>
<keyword evidence="1" id="KW-0378">Hydrolase</keyword>
<dbReference type="PROSITE" id="PS51257">
    <property type="entry name" value="PROKAR_LIPOPROTEIN"/>
    <property type="match status" value="1"/>
</dbReference>
<feature type="active site" description="Proton donor/acceptor" evidence="2">
    <location>
        <position position="245"/>
    </location>
</feature>
<dbReference type="GO" id="GO:0016787">
    <property type="term" value="F:hydrolase activity"/>
    <property type="evidence" value="ECO:0007669"/>
    <property type="project" value="UniProtKB-KW"/>
</dbReference>
<dbReference type="PANTHER" id="PTHR47572">
    <property type="entry name" value="LIPOPROTEIN-RELATED"/>
    <property type="match status" value="1"/>
</dbReference>
<dbReference type="RefSeq" id="WP_253966655.1">
    <property type="nucleotide sequence ID" value="NZ_JAMFTH010000001.1"/>
</dbReference>
<gene>
    <name evidence="6" type="ORF">M6D89_03575</name>
</gene>
<comment type="caution">
    <text evidence="6">The sequence shown here is derived from an EMBL/GenBank/DDBJ whole genome shotgun (WGS) entry which is preliminary data.</text>
</comment>
<dbReference type="PANTHER" id="PTHR47572:SF4">
    <property type="entry name" value="LACTONASE DRP35"/>
    <property type="match status" value="1"/>
</dbReference>
<dbReference type="InterPro" id="IPR013658">
    <property type="entry name" value="SGL"/>
</dbReference>
<dbReference type="PRINTS" id="PR01790">
    <property type="entry name" value="SMP30FAMILY"/>
</dbReference>
<dbReference type="AlphaFoldDB" id="A0A9X2KS09"/>
<feature type="binding site" evidence="3">
    <location>
        <position position="61"/>
    </location>
    <ligand>
        <name>a divalent metal cation</name>
        <dbReference type="ChEBI" id="CHEBI:60240"/>
    </ligand>
</feature>
<evidence type="ECO:0000256" key="3">
    <source>
        <dbReference type="PIRSR" id="PIRSR605511-2"/>
    </source>
</evidence>
<evidence type="ECO:0000256" key="1">
    <source>
        <dbReference type="ARBA" id="ARBA00022801"/>
    </source>
</evidence>
<evidence type="ECO:0000256" key="4">
    <source>
        <dbReference type="SAM" id="SignalP"/>
    </source>
</evidence>
<name>A0A9X2KS09_9GAMM</name>
<keyword evidence="3" id="KW-0479">Metal-binding</keyword>